<dbReference type="InterPro" id="IPR036938">
    <property type="entry name" value="PAP2/HPO_sf"/>
</dbReference>
<dbReference type="GO" id="GO:0042392">
    <property type="term" value="F:sphingosine-1-phosphate phosphatase activity"/>
    <property type="evidence" value="ECO:0007669"/>
    <property type="project" value="TreeGrafter"/>
</dbReference>
<dbReference type="InParanoid" id="A0A6P6YGL8"/>
<proteinExistence type="predicted"/>
<keyword evidence="1" id="KW-0812">Transmembrane</keyword>
<dbReference type="Gene3D" id="1.20.144.10">
    <property type="entry name" value="Phosphatidic acid phosphatase type 2/haloperoxidase"/>
    <property type="match status" value="1"/>
</dbReference>
<gene>
    <name evidence="4" type="primary">LOC113798326</name>
</gene>
<feature type="transmembrane region" description="Helical" evidence="1">
    <location>
        <begin position="118"/>
        <end position="140"/>
    </location>
</feature>
<feature type="domain" description="Phosphatidic acid phosphatase type 2/haloperoxidase" evidence="2">
    <location>
        <begin position="67"/>
        <end position="172"/>
    </location>
</feature>
<dbReference type="OrthoDB" id="10266771at2759"/>
<feature type="transmembrane region" description="Helical" evidence="1">
    <location>
        <begin position="152"/>
        <end position="170"/>
    </location>
</feature>
<keyword evidence="1" id="KW-1133">Transmembrane helix</keyword>
<feature type="transmembrane region" description="Helical" evidence="1">
    <location>
        <begin position="38"/>
        <end position="58"/>
    </location>
</feature>
<keyword evidence="1" id="KW-0472">Membrane</keyword>
<dbReference type="SUPFAM" id="SSF48317">
    <property type="entry name" value="Acid phosphatase/Vanadium-dependent haloperoxidase"/>
    <property type="match status" value="1"/>
</dbReference>
<reference evidence="4" key="1">
    <citation type="submission" date="2025-08" db="UniProtKB">
        <authorList>
            <consortium name="RefSeq"/>
        </authorList>
    </citation>
    <scope>IDENTIFICATION</scope>
    <source>
        <strain evidence="4">Airmid</strain>
    </source>
</reference>
<evidence type="ECO:0000313" key="4">
    <source>
        <dbReference type="RefSeq" id="XP_027204648.1"/>
    </source>
</evidence>
<evidence type="ECO:0000259" key="2">
    <source>
        <dbReference type="SMART" id="SM00014"/>
    </source>
</evidence>
<evidence type="ECO:0000256" key="1">
    <source>
        <dbReference type="SAM" id="Phobius"/>
    </source>
</evidence>
<dbReference type="OMA" id="LKINCKF"/>
<evidence type="ECO:0000313" key="3">
    <source>
        <dbReference type="Proteomes" id="UP000515146"/>
    </source>
</evidence>
<dbReference type="Pfam" id="PF01569">
    <property type="entry name" value="PAP2"/>
    <property type="match status" value="1"/>
</dbReference>
<dbReference type="PANTHER" id="PTHR14969">
    <property type="entry name" value="SPHINGOSINE-1-PHOSPHATE PHOSPHOHYDROLASE"/>
    <property type="match status" value="1"/>
</dbReference>
<dbReference type="PANTHER" id="PTHR14969:SF13">
    <property type="entry name" value="AT30094P"/>
    <property type="match status" value="1"/>
</dbReference>
<dbReference type="Proteomes" id="UP000515146">
    <property type="component" value="Unplaced"/>
</dbReference>
<dbReference type="AlphaFoldDB" id="A0A6P6YGL8"/>
<keyword evidence="3" id="KW-1185">Reference proteome</keyword>
<feature type="transmembrane region" description="Helical" evidence="1">
    <location>
        <begin position="64"/>
        <end position="86"/>
    </location>
</feature>
<dbReference type="InterPro" id="IPR000326">
    <property type="entry name" value="PAP2/HPO"/>
</dbReference>
<name>A0A6P6YGL8_DERPT</name>
<dbReference type="RefSeq" id="XP_027204648.1">
    <property type="nucleotide sequence ID" value="XM_027348847.1"/>
</dbReference>
<sequence length="195" mass="23052">MAMKKLQEKLTILDQKLSYQCYRIGQHNFQIKKRYLQILEYSCHGIPWLALITLFTFTTSDNNFWIELLIGLLIDIVYIALAKAFCRRRRPSYAPQAENAWITVDKLSFPSGHASRSIYLALILSKQFPFLMIFVWPWAFAVTISRVLYGRHFFGDILAGIFIGYFNYVTQKFPLQQFIKWFLVTMVYETINDNY</sequence>
<dbReference type="SMART" id="SM00014">
    <property type="entry name" value="acidPPc"/>
    <property type="match status" value="1"/>
</dbReference>
<accession>A0A6P6YGL8</accession>
<dbReference type="FunCoup" id="A0A6P6YGL8">
    <property type="interactions" value="90"/>
</dbReference>
<protein>
    <submittedName>
        <fullName evidence="4">Phospholipid phosphatase 6-like</fullName>
    </submittedName>
</protein>
<dbReference type="KEGG" id="dpte:113798326"/>
<organism evidence="3 4">
    <name type="scientific">Dermatophagoides pteronyssinus</name>
    <name type="common">European house dust mite</name>
    <dbReference type="NCBI Taxonomy" id="6956"/>
    <lineage>
        <taxon>Eukaryota</taxon>
        <taxon>Metazoa</taxon>
        <taxon>Ecdysozoa</taxon>
        <taxon>Arthropoda</taxon>
        <taxon>Chelicerata</taxon>
        <taxon>Arachnida</taxon>
        <taxon>Acari</taxon>
        <taxon>Acariformes</taxon>
        <taxon>Sarcoptiformes</taxon>
        <taxon>Astigmata</taxon>
        <taxon>Psoroptidia</taxon>
        <taxon>Analgoidea</taxon>
        <taxon>Pyroglyphidae</taxon>
        <taxon>Dermatophagoidinae</taxon>
        <taxon>Dermatophagoides</taxon>
    </lineage>
</organism>